<evidence type="ECO:0000256" key="2">
    <source>
        <dbReference type="ARBA" id="ARBA00022475"/>
    </source>
</evidence>
<dbReference type="GO" id="GO:0005886">
    <property type="term" value="C:plasma membrane"/>
    <property type="evidence" value="ECO:0007669"/>
    <property type="project" value="UniProtKB-SubCell"/>
</dbReference>
<keyword evidence="6 12" id="KW-0472">Membrane</keyword>
<dbReference type="FunFam" id="1.20.1070.10:FF:000017">
    <property type="entry name" value="lysophosphatidic acid receptor 4"/>
    <property type="match status" value="1"/>
</dbReference>
<keyword evidence="9" id="KW-0325">Glycoprotein</keyword>
<dbReference type="Gene3D" id="1.20.1070.10">
    <property type="entry name" value="Rhodopsin 7-helix transmembrane proteins"/>
    <property type="match status" value="1"/>
</dbReference>
<keyword evidence="4 12" id="KW-1133">Transmembrane helix</keyword>
<dbReference type="Pfam" id="PF00001">
    <property type="entry name" value="7tm_1"/>
    <property type="match status" value="1"/>
</dbReference>
<evidence type="ECO:0000313" key="15">
    <source>
        <dbReference type="EMBL" id="KFO27846.1"/>
    </source>
</evidence>
<comment type="subcellular location">
    <subcellularLocation>
        <location evidence="1">Cell membrane</location>
        <topology evidence="1">Multi-pass membrane protein</topology>
    </subcellularLocation>
</comment>
<keyword evidence="8 15" id="KW-0675">Receptor</keyword>
<evidence type="ECO:0000256" key="10">
    <source>
        <dbReference type="ARBA" id="ARBA00023224"/>
    </source>
</evidence>
<feature type="transmembrane region" description="Helical" evidence="12">
    <location>
        <begin position="301"/>
        <end position="322"/>
    </location>
</feature>
<evidence type="ECO:0000256" key="9">
    <source>
        <dbReference type="ARBA" id="ARBA00023180"/>
    </source>
</evidence>
<dbReference type="InterPro" id="IPR011323">
    <property type="entry name" value="Mss4/transl-control_tumour"/>
</dbReference>
<feature type="transmembrane region" description="Helical" evidence="12">
    <location>
        <begin position="256"/>
        <end position="280"/>
    </location>
</feature>
<evidence type="ECO:0000259" key="13">
    <source>
        <dbReference type="PROSITE" id="PS50262"/>
    </source>
</evidence>
<feature type="transmembrane region" description="Helical" evidence="12">
    <location>
        <begin position="99"/>
        <end position="120"/>
    </location>
</feature>
<protein>
    <submittedName>
        <fullName evidence="15">Cysteinyl leukotriene receptor 2</fullName>
    </submittedName>
</protein>
<dbReference type="SUPFAM" id="SSF81321">
    <property type="entry name" value="Family A G protein-coupled receptor-like"/>
    <property type="match status" value="1"/>
</dbReference>
<reference evidence="15 16" key="1">
    <citation type="submission" date="2013-11" db="EMBL/GenBank/DDBJ databases">
        <title>The Damaraland mole rat (Fukomys damarensis) genome and evolution of African mole rats.</title>
        <authorList>
            <person name="Gladyshev V.N."/>
            <person name="Fang X."/>
        </authorList>
    </citation>
    <scope>NUCLEOTIDE SEQUENCE [LARGE SCALE GENOMIC DNA]</scope>
    <source>
        <tissue evidence="15">Liver</tissue>
    </source>
</reference>
<name>A0A091DYF7_FUKDA</name>
<dbReference type="PRINTS" id="PR00237">
    <property type="entry name" value="GPCRRHODOPSN"/>
</dbReference>
<dbReference type="PANTHER" id="PTHR24231">
    <property type="entry name" value="PURINOCEPTOR-RELATED G-PROTEIN COUPLED RECEPTOR"/>
    <property type="match status" value="1"/>
</dbReference>
<evidence type="ECO:0000259" key="14">
    <source>
        <dbReference type="PROSITE" id="PS51797"/>
    </source>
</evidence>
<keyword evidence="2" id="KW-1003">Cell membrane</keyword>
<dbReference type="SUPFAM" id="SSF51316">
    <property type="entry name" value="Mss4-like"/>
    <property type="match status" value="1"/>
</dbReference>
<keyword evidence="7" id="KW-1015">Disulfide bond</keyword>
<dbReference type="InterPro" id="IPR018105">
    <property type="entry name" value="Translational_control_tumour_p"/>
</dbReference>
<dbReference type="InterPro" id="IPR011057">
    <property type="entry name" value="Mss4-like_sf"/>
</dbReference>
<organism evidence="15 16">
    <name type="scientific">Fukomys damarensis</name>
    <name type="common">Damaraland mole rat</name>
    <name type="synonym">Cryptomys damarensis</name>
    <dbReference type="NCBI Taxonomy" id="885580"/>
    <lineage>
        <taxon>Eukaryota</taxon>
        <taxon>Metazoa</taxon>
        <taxon>Chordata</taxon>
        <taxon>Craniata</taxon>
        <taxon>Vertebrata</taxon>
        <taxon>Euteleostomi</taxon>
        <taxon>Mammalia</taxon>
        <taxon>Eutheria</taxon>
        <taxon>Euarchontoglires</taxon>
        <taxon>Glires</taxon>
        <taxon>Rodentia</taxon>
        <taxon>Hystricomorpha</taxon>
        <taxon>Bathyergidae</taxon>
        <taxon>Fukomys</taxon>
    </lineage>
</organism>
<dbReference type="Pfam" id="PF00838">
    <property type="entry name" value="TCTP"/>
    <property type="match status" value="1"/>
</dbReference>
<proteinExistence type="inferred from homology"/>
<dbReference type="PROSITE" id="PS51797">
    <property type="entry name" value="TCTP_3"/>
    <property type="match status" value="1"/>
</dbReference>
<dbReference type="Gene3D" id="2.170.150.10">
    <property type="entry name" value="Metal Binding Protein, Guanine Nucleotide Exchange Factor, Chain A"/>
    <property type="match status" value="1"/>
</dbReference>
<feature type="transmembrane region" description="Helical" evidence="12">
    <location>
        <begin position="211"/>
        <end position="230"/>
    </location>
</feature>
<dbReference type="InterPro" id="IPR000276">
    <property type="entry name" value="GPCR_Rhodpsn"/>
</dbReference>
<keyword evidence="10" id="KW-0807">Transducer</keyword>
<dbReference type="PROSITE" id="PS50262">
    <property type="entry name" value="G_PROTEIN_RECEP_F1_2"/>
    <property type="match status" value="1"/>
</dbReference>
<dbReference type="Proteomes" id="UP000028990">
    <property type="component" value="Unassembled WGS sequence"/>
</dbReference>
<feature type="domain" description="G-protein coupled receptors family 1 profile" evidence="13">
    <location>
        <begin position="111"/>
        <end position="361"/>
    </location>
</feature>
<dbReference type="InterPro" id="IPR034737">
    <property type="entry name" value="TCTP"/>
</dbReference>
<sequence length="402" mass="45808">MGHSGCSELWAPAKLSRLHLPSATIVILYPDLISHDEMFSDIYKIWEIAGRLCLEVEGKMVSRTEERRLVSYLSLSEMEPSNGSRNCMIESFKKEFYPIVYLIIFVWGALGNGLSIYVFLQTYKKSTSVHVFMLNLAISDLLFTSTLPFRAHYYLNSSNWIFGDLTCRIMSYSLYVNMYTSIYFLTVLSVVRFLATVHPFRLLHVTSFRSAWILCGIIWIFIMASAAVLLKGGAELKNNITTCLELDSQKLGKLLIVNHIALVVGFLLPFFTLSICYLLVIRVLLKVEIPESSLRASHRKALTTIIIALIIFLLCFLPYHTLRTLHLITWSKDSCGDGLHKAVVVTLALAAANSCFNPFLYYFAGENFKDKLRAVFRKDHLEKAKTKCSFPICVWLETETRL</sequence>
<evidence type="ECO:0000256" key="1">
    <source>
        <dbReference type="ARBA" id="ARBA00004651"/>
    </source>
</evidence>
<dbReference type="GO" id="GO:0004974">
    <property type="term" value="F:leukotriene receptor activity"/>
    <property type="evidence" value="ECO:0007669"/>
    <property type="project" value="InterPro"/>
</dbReference>
<evidence type="ECO:0000256" key="12">
    <source>
        <dbReference type="SAM" id="Phobius"/>
    </source>
</evidence>
<keyword evidence="5" id="KW-0297">G-protein coupled receptor</keyword>
<evidence type="ECO:0000313" key="16">
    <source>
        <dbReference type="Proteomes" id="UP000028990"/>
    </source>
</evidence>
<evidence type="ECO:0000256" key="7">
    <source>
        <dbReference type="ARBA" id="ARBA00023157"/>
    </source>
</evidence>
<keyword evidence="16" id="KW-1185">Reference proteome</keyword>
<dbReference type="PRINTS" id="PR01533">
    <property type="entry name" value="CYSLTRECPTR"/>
</dbReference>
<comment type="similarity">
    <text evidence="11">Belongs to the TCTP family.</text>
</comment>
<evidence type="ECO:0000256" key="3">
    <source>
        <dbReference type="ARBA" id="ARBA00022692"/>
    </source>
</evidence>
<feature type="transmembrane region" description="Helical" evidence="12">
    <location>
        <begin position="169"/>
        <end position="191"/>
    </location>
</feature>
<evidence type="ECO:0000256" key="6">
    <source>
        <dbReference type="ARBA" id="ARBA00023136"/>
    </source>
</evidence>
<feature type="transmembrane region" description="Helical" evidence="12">
    <location>
        <begin position="132"/>
        <end position="149"/>
    </location>
</feature>
<evidence type="ECO:0000256" key="8">
    <source>
        <dbReference type="ARBA" id="ARBA00023170"/>
    </source>
</evidence>
<feature type="domain" description="TCTP" evidence="14">
    <location>
        <begin position="26"/>
        <end position="65"/>
    </location>
</feature>
<dbReference type="InterPro" id="IPR013311">
    <property type="entry name" value="CLT2_recept"/>
</dbReference>
<accession>A0A091DYF7</accession>
<evidence type="ECO:0000256" key="11">
    <source>
        <dbReference type="PROSITE-ProRule" id="PRU01133"/>
    </source>
</evidence>
<dbReference type="PANTHER" id="PTHR24231:SF48">
    <property type="entry name" value="G-PROTEIN COUPLED RECEPTORS FAMILY 1 PROFILE DOMAIN-CONTAINING PROTEIN"/>
    <property type="match status" value="1"/>
</dbReference>
<dbReference type="InterPro" id="IPR017452">
    <property type="entry name" value="GPCR_Rhodpsn_7TM"/>
</dbReference>
<dbReference type="STRING" id="885580.ENSFDAP00000004897"/>
<dbReference type="InterPro" id="IPR004071">
    <property type="entry name" value="Cyst_leuk_rcpt"/>
</dbReference>
<dbReference type="PRINTS" id="PR01903">
    <property type="entry name" value="CYSLT2RECPTR"/>
</dbReference>
<gene>
    <name evidence="15" type="ORF">H920_10732</name>
</gene>
<dbReference type="AlphaFoldDB" id="A0A091DYF7"/>
<evidence type="ECO:0000256" key="5">
    <source>
        <dbReference type="ARBA" id="ARBA00023040"/>
    </source>
</evidence>
<evidence type="ECO:0000256" key="4">
    <source>
        <dbReference type="ARBA" id="ARBA00022989"/>
    </source>
</evidence>
<feature type="transmembrane region" description="Helical" evidence="12">
    <location>
        <begin position="342"/>
        <end position="363"/>
    </location>
</feature>
<keyword evidence="3 12" id="KW-0812">Transmembrane</keyword>
<dbReference type="EMBL" id="KN122849">
    <property type="protein sequence ID" value="KFO27846.1"/>
    <property type="molecule type" value="Genomic_DNA"/>
</dbReference>
<dbReference type="eggNOG" id="ENOG502RX8K">
    <property type="taxonomic scope" value="Eukaryota"/>
</dbReference>